<dbReference type="Pfam" id="PF20411">
    <property type="entry name" value="DUF6697"/>
    <property type="match status" value="1"/>
</dbReference>
<accession>A0A6A6Q0L5</accession>
<feature type="domain" description="DUF6697" evidence="3">
    <location>
        <begin position="300"/>
        <end position="549"/>
    </location>
</feature>
<evidence type="ECO:0000313" key="4">
    <source>
        <dbReference type="EMBL" id="KAF2484957.1"/>
    </source>
</evidence>
<protein>
    <recommendedName>
        <fullName evidence="3">DUF6697 domain-containing protein</fullName>
    </recommendedName>
</protein>
<proteinExistence type="predicted"/>
<sequence length="723" mass="80692">MSLIDTNHWSPKGINGYSSTRNNTLNPSTQPFMPNGTEMQRYQPAMQNNNLAPPADALQLRNIMLDHHFSHTRDITGLERRTRQNTDQIQSFAKSAHQDMRAVQAQIEELKQQMAMQTQHSTSMITHHSLADQDVTPPAELLRNFSKERIAEAYLEEAEDYEAAAAKLREQAETLCSGRVAAKNILKLPSTAQEDERASQAKEEFVCCGIAYDSGEQLLKHAKAAHSSDGELHSPAVDIQHPNPKQADRVKVQAILRTPAPSEPFEKEVKEEFANSEWKPLAIRQMPSTKAVIKPNTESFTFDFLQNNLGGSEWSPGFYFIRKNSILPSQSYWILEGDFEPFLPSIPGQHGAKLTALFNSTIPKPGEGPDEENFEDVPIFIRSKGDDNGEYTYYGHYSQRRFSDKLDYDRVMESIPKEILKHHAKELAAMGRPQWVTEELRNHFWPRPEYTGPIPTDSQVATPKTEATANTDADGGMPERHVLTELTAYAEMLKKWNRESTMRVSHLSEENIMQAFGKADAAEEPGLRLWLEYLQFETYDHKFCEFLVELKRNPSLQVDALGLSMKKGPRFGGGKMVKPTNGIETVHPGSSSTVKAPTAYSTPFEDWKKGATEVKTLDQPPKSTRSRKGTNATREQAKKKTAPSPVPAPSTGWVASSSVPETVPAANGLSGAASMPQGEIEMAKQLQEEYKQRMKGQGAGGRRGGGEGKKVPPHLRGRRGDVQ</sequence>
<dbReference type="OrthoDB" id="5427977at2759"/>
<feature type="region of interest" description="Disordered" evidence="2">
    <location>
        <begin position="611"/>
        <end position="723"/>
    </location>
</feature>
<dbReference type="EMBL" id="MU001633">
    <property type="protein sequence ID" value="KAF2484957.1"/>
    <property type="molecule type" value="Genomic_DNA"/>
</dbReference>
<dbReference type="GeneID" id="54476214"/>
<dbReference type="InterPro" id="IPR046520">
    <property type="entry name" value="DUF6697"/>
</dbReference>
<reference evidence="4" key="1">
    <citation type="journal article" date="2020" name="Stud. Mycol.">
        <title>101 Dothideomycetes genomes: a test case for predicting lifestyles and emergence of pathogens.</title>
        <authorList>
            <person name="Haridas S."/>
            <person name="Albert R."/>
            <person name="Binder M."/>
            <person name="Bloem J."/>
            <person name="Labutti K."/>
            <person name="Salamov A."/>
            <person name="Andreopoulos B."/>
            <person name="Baker S."/>
            <person name="Barry K."/>
            <person name="Bills G."/>
            <person name="Bluhm B."/>
            <person name="Cannon C."/>
            <person name="Castanera R."/>
            <person name="Culley D."/>
            <person name="Daum C."/>
            <person name="Ezra D."/>
            <person name="Gonzalez J."/>
            <person name="Henrissat B."/>
            <person name="Kuo A."/>
            <person name="Liang C."/>
            <person name="Lipzen A."/>
            <person name="Lutzoni F."/>
            <person name="Magnuson J."/>
            <person name="Mondo S."/>
            <person name="Nolan M."/>
            <person name="Ohm R."/>
            <person name="Pangilinan J."/>
            <person name="Park H.-J."/>
            <person name="Ramirez L."/>
            <person name="Alfaro M."/>
            <person name="Sun H."/>
            <person name="Tritt A."/>
            <person name="Yoshinaga Y."/>
            <person name="Zwiers L.-H."/>
            <person name="Turgeon B."/>
            <person name="Goodwin S."/>
            <person name="Spatafora J."/>
            <person name="Crous P."/>
            <person name="Grigoriev I."/>
        </authorList>
    </citation>
    <scope>NUCLEOTIDE SEQUENCE</scope>
    <source>
        <strain evidence="4">CBS 113389</strain>
    </source>
</reference>
<gene>
    <name evidence="4" type="ORF">BDY17DRAFT_308428</name>
</gene>
<organism evidence="4 5">
    <name type="scientific">Neohortaea acidophila</name>
    <dbReference type="NCBI Taxonomy" id="245834"/>
    <lineage>
        <taxon>Eukaryota</taxon>
        <taxon>Fungi</taxon>
        <taxon>Dikarya</taxon>
        <taxon>Ascomycota</taxon>
        <taxon>Pezizomycotina</taxon>
        <taxon>Dothideomycetes</taxon>
        <taxon>Dothideomycetidae</taxon>
        <taxon>Mycosphaerellales</taxon>
        <taxon>Teratosphaeriaceae</taxon>
        <taxon>Neohortaea</taxon>
    </lineage>
</organism>
<feature type="region of interest" description="Disordered" evidence="2">
    <location>
        <begin position="572"/>
        <end position="598"/>
    </location>
</feature>
<evidence type="ECO:0000256" key="1">
    <source>
        <dbReference type="SAM" id="Coils"/>
    </source>
</evidence>
<dbReference type="Proteomes" id="UP000799767">
    <property type="component" value="Unassembled WGS sequence"/>
</dbReference>
<feature type="coiled-coil region" evidence="1">
    <location>
        <begin position="93"/>
        <end position="120"/>
    </location>
</feature>
<feature type="region of interest" description="Disordered" evidence="2">
    <location>
        <begin position="1"/>
        <end position="26"/>
    </location>
</feature>
<name>A0A6A6Q0L5_9PEZI</name>
<evidence type="ECO:0000313" key="5">
    <source>
        <dbReference type="Proteomes" id="UP000799767"/>
    </source>
</evidence>
<feature type="compositionally biased region" description="Polar residues" evidence="2">
    <location>
        <begin position="588"/>
        <end position="598"/>
    </location>
</feature>
<dbReference type="AlphaFoldDB" id="A0A6A6Q0L5"/>
<evidence type="ECO:0000256" key="2">
    <source>
        <dbReference type="SAM" id="MobiDB-lite"/>
    </source>
</evidence>
<feature type="compositionally biased region" description="Polar residues" evidence="2">
    <location>
        <begin position="16"/>
        <end position="26"/>
    </location>
</feature>
<keyword evidence="5" id="KW-1185">Reference proteome</keyword>
<evidence type="ECO:0000259" key="3">
    <source>
        <dbReference type="Pfam" id="PF20411"/>
    </source>
</evidence>
<keyword evidence="1" id="KW-0175">Coiled coil</keyword>
<dbReference type="RefSeq" id="XP_033591526.1">
    <property type="nucleotide sequence ID" value="XM_033735212.1"/>
</dbReference>